<organism evidence="4 5">
    <name type="scientific">Gracilinema caldarium (strain ATCC 51460 / DSM 7334 / H1)</name>
    <name type="common">Treponema caldarium</name>
    <dbReference type="NCBI Taxonomy" id="744872"/>
    <lineage>
        <taxon>Bacteria</taxon>
        <taxon>Pseudomonadati</taxon>
        <taxon>Spirochaetota</taxon>
        <taxon>Spirochaetia</taxon>
        <taxon>Spirochaetales</taxon>
        <taxon>Breznakiellaceae</taxon>
        <taxon>Gracilinema</taxon>
    </lineage>
</organism>
<dbReference type="EMBL" id="CP002868">
    <property type="protein sequence ID" value="AEJ20351.1"/>
    <property type="molecule type" value="Genomic_DNA"/>
</dbReference>
<dbReference type="PANTHER" id="PTHR37507">
    <property type="entry name" value="SPORULATION PROTEIN YDCC"/>
    <property type="match status" value="1"/>
</dbReference>
<dbReference type="Proteomes" id="UP000000503">
    <property type="component" value="Chromosome"/>
</dbReference>
<evidence type="ECO:0000313" key="5">
    <source>
        <dbReference type="Proteomes" id="UP000000503"/>
    </source>
</evidence>
<evidence type="ECO:0000256" key="2">
    <source>
        <dbReference type="SAM" id="SignalP"/>
    </source>
</evidence>
<evidence type="ECO:0000259" key="3">
    <source>
        <dbReference type="Pfam" id="PF17131"/>
    </source>
</evidence>
<dbReference type="AlphaFoldDB" id="F8F279"/>
<feature type="chain" id="PRO_5003370269" description="Uncharacterized protein TP-0789 domain-containing protein" evidence="2">
    <location>
        <begin position="24"/>
        <end position="252"/>
    </location>
</feature>
<dbReference type="RefSeq" id="WP_013969632.1">
    <property type="nucleotide sequence ID" value="NC_015732.1"/>
</dbReference>
<dbReference type="InterPro" id="IPR029046">
    <property type="entry name" value="LolA/LolB/LppX"/>
</dbReference>
<dbReference type="STRING" id="744872.Spica_2236"/>
<proteinExistence type="predicted"/>
<keyword evidence="5" id="KW-1185">Reference proteome</keyword>
<dbReference type="Gene3D" id="2.50.20.10">
    <property type="entry name" value="Lipoprotein localisation LolA/LolB/LppX"/>
    <property type="match status" value="1"/>
</dbReference>
<dbReference type="CDD" id="cd16329">
    <property type="entry name" value="LolA_like"/>
    <property type="match status" value="1"/>
</dbReference>
<feature type="signal peptide" evidence="2">
    <location>
        <begin position="1"/>
        <end position="23"/>
    </location>
</feature>
<dbReference type="OrthoDB" id="9803781at2"/>
<sequence length="252" mass="29659">MKYKTRFVLVILLIFFVKFSAMYAQHQSPDPKQLLAQIDANEVYDSIHYTGEMIIEYQGKRFVKLFKAWAKGNQLSFVEFYNPEDRDTRYLKREGRLYVYSPDTESVMLISGHMLKESMMGSDFSYEDTIENEKLSVRYTPTLLGKESINNRDAWVLELLANKKTESYPKQKIWVDIQTGDVLKTEQYALSGAKLKEYTLHKIEQIGNRRFPIEFEMRDLLRKGSRTVLKMSNVVLDKPIDDTLFSMRNLER</sequence>
<name>F8F279_GRAC1</name>
<dbReference type="PANTHER" id="PTHR37507:SF2">
    <property type="entry name" value="SPORULATION PROTEIN YDCC"/>
    <property type="match status" value="1"/>
</dbReference>
<evidence type="ECO:0000313" key="4">
    <source>
        <dbReference type="EMBL" id="AEJ20351.1"/>
    </source>
</evidence>
<dbReference type="InterPro" id="IPR033399">
    <property type="entry name" value="TP_0789-like"/>
</dbReference>
<accession>F8F279</accession>
<dbReference type="HOGENOM" id="CLU_074356_2_0_12"/>
<gene>
    <name evidence="4" type="ordered locus">Spica_2236</name>
</gene>
<dbReference type="eggNOG" id="COG2834">
    <property type="taxonomic scope" value="Bacteria"/>
</dbReference>
<evidence type="ECO:0000256" key="1">
    <source>
        <dbReference type="ARBA" id="ARBA00022729"/>
    </source>
</evidence>
<dbReference type="KEGG" id="scd:Spica_2236"/>
<feature type="domain" description="Uncharacterized protein TP-0789" evidence="3">
    <location>
        <begin position="72"/>
        <end position="252"/>
    </location>
</feature>
<dbReference type="Pfam" id="PF17131">
    <property type="entry name" value="LolA_like"/>
    <property type="match status" value="1"/>
</dbReference>
<reference evidence="5" key="1">
    <citation type="journal article" date="2013" name="Stand. Genomic Sci.">
        <title>Genome sequence of the thermophilic fresh-water bacterium Spirochaeta caldaria type strain (H1(T)), reclassification of Spirochaeta caldaria, Spirochaeta stenostrepta, and Spirochaeta zuelzerae in the genus Treponema as Treponema caldaria comb. nov., Treponema stenostrepta comb. nov., and Treponema zuelzerae comb. nov., and emendation of the genus Treponema.</title>
        <authorList>
            <person name="Abt B."/>
            <person name="Goker M."/>
            <person name="Scheuner C."/>
            <person name="Han C."/>
            <person name="Lu M."/>
            <person name="Misra M."/>
            <person name="Lapidus A."/>
            <person name="Nolan M."/>
            <person name="Lucas S."/>
            <person name="Hammon N."/>
            <person name="Deshpande S."/>
            <person name="Cheng J.F."/>
            <person name="Tapia R."/>
            <person name="Goodwin L.A."/>
            <person name="Pitluck S."/>
            <person name="Liolios K."/>
            <person name="Pagani I."/>
            <person name="Ivanova N."/>
            <person name="Mavromatis K."/>
            <person name="Mikhailova N."/>
            <person name="Huntemann M."/>
            <person name="Pati A."/>
            <person name="Chen A."/>
            <person name="Palaniappan K."/>
            <person name="Land M."/>
            <person name="Hauser L."/>
            <person name="Jeffries C.D."/>
            <person name="Rohde M."/>
            <person name="Spring S."/>
            <person name="Gronow S."/>
            <person name="Detter J.C."/>
            <person name="Bristow J."/>
            <person name="Eisen J.A."/>
            <person name="Markowitz V."/>
            <person name="Hugenholtz P."/>
            <person name="Kyrpides N.C."/>
            <person name="Woyke T."/>
            <person name="Klenk H.P."/>
        </authorList>
    </citation>
    <scope>NUCLEOTIDE SEQUENCE</scope>
    <source>
        <strain evidence="5">ATCC 51460 / DSM 7334 / H1</strain>
    </source>
</reference>
<keyword evidence="1 2" id="KW-0732">Signal</keyword>
<dbReference type="InterPro" id="IPR052944">
    <property type="entry name" value="Sporulation_related"/>
</dbReference>
<protein>
    <recommendedName>
        <fullName evidence="3">Uncharacterized protein TP-0789 domain-containing protein</fullName>
    </recommendedName>
</protein>
<dbReference type="SUPFAM" id="SSF89392">
    <property type="entry name" value="Prokaryotic lipoproteins and lipoprotein localization factors"/>
    <property type="match status" value="1"/>
</dbReference>